<dbReference type="NCBIfam" id="TIGR01251">
    <property type="entry name" value="ribP_PPkin"/>
    <property type="match status" value="1"/>
</dbReference>
<dbReference type="SUPFAM" id="SSF48366">
    <property type="entry name" value="Ras GEF"/>
    <property type="match status" value="2"/>
</dbReference>
<keyword evidence="14" id="KW-0344">Guanine-nucleotide releasing factor</keyword>
<feature type="compositionally biased region" description="Low complexity" evidence="15">
    <location>
        <begin position="1312"/>
        <end position="1328"/>
    </location>
</feature>
<dbReference type="PROSITE" id="PS50238">
    <property type="entry name" value="RHOGAP"/>
    <property type="match status" value="1"/>
</dbReference>
<keyword evidence="7" id="KW-0479">Metal-binding</keyword>
<dbReference type="SMART" id="SM01400">
    <property type="entry name" value="Pribosyltran_N"/>
    <property type="match status" value="1"/>
</dbReference>
<dbReference type="Gene3D" id="2.30.29.30">
    <property type="entry name" value="Pleckstrin-homology domain (PH domain)/Phosphotyrosine-binding domain (PTB)"/>
    <property type="match status" value="2"/>
</dbReference>
<dbReference type="InterPro" id="IPR000198">
    <property type="entry name" value="RhoGAP_dom"/>
</dbReference>
<comment type="pathway">
    <text evidence="2">Metabolic intermediate biosynthesis; 5-phospho-alpha-D-ribose 1-diphosphate biosynthesis; 5-phospho-alpha-D-ribose 1-diphosphate from D-ribose 5-phosphate (route I): step 1/1.</text>
</comment>
<dbReference type="GO" id="GO:0006164">
    <property type="term" value="P:purine nucleotide biosynthetic process"/>
    <property type="evidence" value="ECO:0007669"/>
    <property type="project" value="TreeGrafter"/>
</dbReference>
<feature type="compositionally biased region" description="Low complexity" evidence="15">
    <location>
        <begin position="424"/>
        <end position="445"/>
    </location>
</feature>
<comment type="caution">
    <text evidence="20">The sequence shown here is derived from an EMBL/GenBank/DDBJ whole genome shotgun (WGS) entry which is preliminary data.</text>
</comment>
<dbReference type="GO" id="GO:0005085">
    <property type="term" value="F:guanyl-nucleotide exchange factor activity"/>
    <property type="evidence" value="ECO:0007669"/>
    <property type="project" value="UniProtKB-KW"/>
</dbReference>
<dbReference type="GO" id="GO:0009156">
    <property type="term" value="P:ribonucleoside monophosphate biosynthetic process"/>
    <property type="evidence" value="ECO:0007669"/>
    <property type="project" value="InterPro"/>
</dbReference>
<evidence type="ECO:0000256" key="2">
    <source>
        <dbReference type="ARBA" id="ARBA00004996"/>
    </source>
</evidence>
<evidence type="ECO:0000259" key="16">
    <source>
        <dbReference type="PROSITE" id="PS50003"/>
    </source>
</evidence>
<dbReference type="GO" id="GO:0007264">
    <property type="term" value="P:small GTPase-mediated signal transduction"/>
    <property type="evidence" value="ECO:0007669"/>
    <property type="project" value="InterPro"/>
</dbReference>
<dbReference type="SMART" id="SM00324">
    <property type="entry name" value="RhoGAP"/>
    <property type="match status" value="1"/>
</dbReference>
<dbReference type="PANTHER" id="PTHR10210:SF57">
    <property type="entry name" value="RIBOSE-PHOSPHATE DIPHOSPHOKINASE"/>
    <property type="match status" value="1"/>
</dbReference>
<proteinExistence type="inferred from homology"/>
<dbReference type="PROSITE" id="PS50003">
    <property type="entry name" value="PH_DOMAIN"/>
    <property type="match status" value="1"/>
</dbReference>
<dbReference type="EC" id="2.7.6.1" evidence="4"/>
<dbReference type="Pfam" id="PF00617">
    <property type="entry name" value="RasGEF"/>
    <property type="match status" value="1"/>
</dbReference>
<keyword evidence="8" id="KW-0545">Nucleotide biosynthesis</keyword>
<feature type="region of interest" description="Disordered" evidence="15">
    <location>
        <begin position="369"/>
        <end position="396"/>
    </location>
</feature>
<dbReference type="GO" id="GO:0002189">
    <property type="term" value="C:ribose phosphate diphosphokinase complex"/>
    <property type="evidence" value="ECO:0007669"/>
    <property type="project" value="TreeGrafter"/>
</dbReference>
<dbReference type="SUPFAM" id="SSF50729">
    <property type="entry name" value="PH domain-like"/>
    <property type="match status" value="2"/>
</dbReference>
<dbReference type="InterPro" id="IPR005946">
    <property type="entry name" value="Rib-P_diPkinase"/>
</dbReference>
<evidence type="ECO:0000313" key="21">
    <source>
        <dbReference type="Proteomes" id="UP000603453"/>
    </source>
</evidence>
<evidence type="ECO:0000256" key="14">
    <source>
        <dbReference type="PROSITE-ProRule" id="PRU00168"/>
    </source>
</evidence>
<feature type="region of interest" description="Disordered" evidence="15">
    <location>
        <begin position="197"/>
        <end position="217"/>
    </location>
</feature>
<dbReference type="InterPro" id="IPR036964">
    <property type="entry name" value="RASGEF_cat_dom_sf"/>
</dbReference>
<evidence type="ECO:0000256" key="3">
    <source>
        <dbReference type="ARBA" id="ARBA00006478"/>
    </source>
</evidence>
<feature type="compositionally biased region" description="Low complexity" evidence="15">
    <location>
        <begin position="1346"/>
        <end position="1362"/>
    </location>
</feature>
<dbReference type="PANTHER" id="PTHR10210">
    <property type="entry name" value="RIBOSE-PHOSPHATE DIPHOSPHOKINASE FAMILY MEMBER"/>
    <property type="match status" value="1"/>
</dbReference>
<comment type="catalytic activity">
    <reaction evidence="13">
        <text>D-ribose 5-phosphate + ATP = 5-phospho-alpha-D-ribose 1-diphosphate + AMP + H(+)</text>
        <dbReference type="Rhea" id="RHEA:15609"/>
        <dbReference type="ChEBI" id="CHEBI:15378"/>
        <dbReference type="ChEBI" id="CHEBI:30616"/>
        <dbReference type="ChEBI" id="CHEBI:58017"/>
        <dbReference type="ChEBI" id="CHEBI:78346"/>
        <dbReference type="ChEBI" id="CHEBI:456215"/>
        <dbReference type="EC" id="2.7.6.1"/>
    </reaction>
</comment>
<feature type="compositionally biased region" description="Basic residues" evidence="15">
    <location>
        <begin position="1335"/>
        <end position="1344"/>
    </location>
</feature>
<dbReference type="PROSITE" id="PS50009">
    <property type="entry name" value="RASGEF_CAT"/>
    <property type="match status" value="1"/>
</dbReference>
<dbReference type="CDD" id="cd06223">
    <property type="entry name" value="PRTases_typeI"/>
    <property type="match status" value="1"/>
</dbReference>
<feature type="domain" description="Ras-GEF" evidence="17">
    <location>
        <begin position="929"/>
        <end position="1207"/>
    </location>
</feature>
<dbReference type="GO" id="GO:0005096">
    <property type="term" value="F:GTPase activator activity"/>
    <property type="evidence" value="ECO:0007669"/>
    <property type="project" value="UniProtKB-KW"/>
</dbReference>
<dbReference type="Proteomes" id="UP000603453">
    <property type="component" value="Unassembled WGS sequence"/>
</dbReference>
<dbReference type="EMBL" id="JAEPRD010000028">
    <property type="protein sequence ID" value="KAG2206886.1"/>
    <property type="molecule type" value="Genomic_DNA"/>
</dbReference>
<evidence type="ECO:0000256" key="6">
    <source>
        <dbReference type="ARBA" id="ARBA00022679"/>
    </source>
</evidence>
<evidence type="ECO:0000256" key="8">
    <source>
        <dbReference type="ARBA" id="ARBA00022727"/>
    </source>
</evidence>
<dbReference type="GO" id="GO:0016301">
    <property type="term" value="F:kinase activity"/>
    <property type="evidence" value="ECO:0007669"/>
    <property type="project" value="UniProtKB-KW"/>
</dbReference>
<evidence type="ECO:0000313" key="20">
    <source>
        <dbReference type="EMBL" id="KAG2206886.1"/>
    </source>
</evidence>
<dbReference type="InterPro" id="IPR000651">
    <property type="entry name" value="Ras-like_Gua-exchang_fac_N"/>
</dbReference>
<dbReference type="GO" id="GO:0005737">
    <property type="term" value="C:cytoplasm"/>
    <property type="evidence" value="ECO:0007669"/>
    <property type="project" value="TreeGrafter"/>
</dbReference>
<comment type="cofactor">
    <cofactor evidence="1">
        <name>Mg(2+)</name>
        <dbReference type="ChEBI" id="CHEBI:18420"/>
    </cofactor>
</comment>
<dbReference type="Pfam" id="PF00620">
    <property type="entry name" value="RhoGAP"/>
    <property type="match status" value="1"/>
</dbReference>
<evidence type="ECO:0000256" key="1">
    <source>
        <dbReference type="ARBA" id="ARBA00001946"/>
    </source>
</evidence>
<dbReference type="InterPro" id="IPR029057">
    <property type="entry name" value="PRTase-like"/>
</dbReference>
<evidence type="ECO:0000259" key="18">
    <source>
        <dbReference type="PROSITE" id="PS50212"/>
    </source>
</evidence>
<dbReference type="GO" id="GO:0000287">
    <property type="term" value="F:magnesium ion binding"/>
    <property type="evidence" value="ECO:0007669"/>
    <property type="project" value="InterPro"/>
</dbReference>
<dbReference type="CDD" id="cd06224">
    <property type="entry name" value="REM"/>
    <property type="match status" value="1"/>
</dbReference>
<evidence type="ECO:0000256" key="13">
    <source>
        <dbReference type="ARBA" id="ARBA00049535"/>
    </source>
</evidence>
<dbReference type="InterPro" id="IPR023578">
    <property type="entry name" value="Ras_GEF_dom_sf"/>
</dbReference>
<gene>
    <name evidence="20" type="ORF">INT47_007643</name>
</gene>
<dbReference type="InterPro" id="IPR000842">
    <property type="entry name" value="PRib_PP_synth_CS"/>
</dbReference>
<dbReference type="FunFam" id="3.40.50.2020:FF:000043">
    <property type="entry name" value="Ribose-phosphate pyrophosphokinase 1"/>
    <property type="match status" value="1"/>
</dbReference>
<dbReference type="FunFam" id="3.40.50.2020:FF:000001">
    <property type="entry name" value="Ribose-phosphate pyrophosphokinase"/>
    <property type="match status" value="1"/>
</dbReference>
<dbReference type="Gene3D" id="1.10.840.10">
    <property type="entry name" value="Ras guanine-nucleotide exchange factors catalytic domain"/>
    <property type="match status" value="2"/>
</dbReference>
<evidence type="ECO:0000256" key="9">
    <source>
        <dbReference type="ARBA" id="ARBA00022741"/>
    </source>
</evidence>
<feature type="domain" description="N-terminal Ras-GEF" evidence="18">
    <location>
        <begin position="1491"/>
        <end position="1652"/>
    </location>
</feature>
<dbReference type="SMART" id="SM00233">
    <property type="entry name" value="PH"/>
    <property type="match status" value="2"/>
</dbReference>
<feature type="region of interest" description="Disordered" evidence="15">
    <location>
        <begin position="1309"/>
        <end position="1364"/>
    </location>
</feature>
<dbReference type="OrthoDB" id="79452at2759"/>
<evidence type="ECO:0000259" key="19">
    <source>
        <dbReference type="PROSITE" id="PS50238"/>
    </source>
</evidence>
<feature type="compositionally biased region" description="Low complexity" evidence="15">
    <location>
        <begin position="2190"/>
        <end position="2204"/>
    </location>
</feature>
<keyword evidence="21" id="KW-1185">Reference proteome</keyword>
<keyword evidence="12" id="KW-0460">Magnesium</keyword>
<keyword evidence="9" id="KW-0547">Nucleotide-binding</keyword>
<dbReference type="InterPro" id="IPR008936">
    <property type="entry name" value="Rho_GTPase_activation_prot"/>
</dbReference>
<dbReference type="GO" id="GO:0005524">
    <property type="term" value="F:ATP binding"/>
    <property type="evidence" value="ECO:0007669"/>
    <property type="project" value="UniProtKB-KW"/>
</dbReference>
<feature type="domain" description="N-terminal Ras-GEF" evidence="18">
    <location>
        <begin position="745"/>
        <end position="857"/>
    </location>
</feature>
<evidence type="ECO:0000256" key="4">
    <source>
        <dbReference type="ARBA" id="ARBA00013247"/>
    </source>
</evidence>
<dbReference type="PROSITE" id="PS00114">
    <property type="entry name" value="PRPP_SYNTHASE"/>
    <property type="match status" value="1"/>
</dbReference>
<dbReference type="PROSITE" id="PS50212">
    <property type="entry name" value="RASGEF_NTER"/>
    <property type="match status" value="2"/>
</dbReference>
<feature type="domain" description="Rho-GAP" evidence="19">
    <location>
        <begin position="2349"/>
        <end position="2540"/>
    </location>
</feature>
<dbReference type="Pfam" id="PF13793">
    <property type="entry name" value="Pribosyltran_N"/>
    <property type="match status" value="1"/>
</dbReference>
<name>A0A8H7V1Q5_9FUNG</name>
<comment type="similarity">
    <text evidence="3">Belongs to the ribose-phosphate pyrophosphokinase family.</text>
</comment>
<dbReference type="Gene3D" id="1.10.555.10">
    <property type="entry name" value="Rho GTPase activation protein"/>
    <property type="match status" value="1"/>
</dbReference>
<feature type="compositionally biased region" description="Polar residues" evidence="15">
    <location>
        <begin position="451"/>
        <end position="462"/>
    </location>
</feature>
<feature type="region of interest" description="Disordered" evidence="15">
    <location>
        <begin position="1260"/>
        <end position="1295"/>
    </location>
</feature>
<dbReference type="InterPro" id="IPR001849">
    <property type="entry name" value="PH_domain"/>
</dbReference>
<dbReference type="InterPro" id="IPR001895">
    <property type="entry name" value="RASGEF_cat_dom"/>
</dbReference>
<feature type="domain" description="PH" evidence="16">
    <location>
        <begin position="2270"/>
        <end position="2305"/>
    </location>
</feature>
<feature type="compositionally biased region" description="Low complexity" evidence="15">
    <location>
        <begin position="1260"/>
        <end position="1285"/>
    </location>
</feature>
<keyword evidence="10" id="KW-0418">Kinase</keyword>
<feature type="region of interest" description="Disordered" evidence="15">
    <location>
        <begin position="419"/>
        <end position="468"/>
    </location>
</feature>
<accession>A0A8H7V1Q5</accession>
<dbReference type="Gene3D" id="3.40.50.2020">
    <property type="match status" value="4"/>
</dbReference>
<dbReference type="InterPro" id="IPR011993">
    <property type="entry name" value="PH-like_dom_sf"/>
</dbReference>
<protein>
    <recommendedName>
        <fullName evidence="4">ribose-phosphate diphosphokinase</fullName>
        <ecNumber evidence="4">2.7.6.1</ecNumber>
    </recommendedName>
</protein>
<dbReference type="Gene3D" id="1.20.870.10">
    <property type="entry name" value="Son of sevenless (SoS) protein Chain: S domain 1"/>
    <property type="match status" value="2"/>
</dbReference>
<evidence type="ECO:0000256" key="7">
    <source>
        <dbReference type="ARBA" id="ARBA00022723"/>
    </source>
</evidence>
<reference evidence="20" key="1">
    <citation type="submission" date="2020-12" db="EMBL/GenBank/DDBJ databases">
        <title>Metabolic potential, ecology and presence of endohyphal bacteria is reflected in genomic diversity of Mucoromycotina.</title>
        <authorList>
            <person name="Muszewska A."/>
            <person name="Okrasinska A."/>
            <person name="Steczkiewicz K."/>
            <person name="Drgas O."/>
            <person name="Orlowska M."/>
            <person name="Perlinska-Lenart U."/>
            <person name="Aleksandrzak-Piekarczyk T."/>
            <person name="Szatraj K."/>
            <person name="Zielenkiewicz U."/>
            <person name="Pilsyk S."/>
            <person name="Malc E."/>
            <person name="Mieczkowski P."/>
            <person name="Kruszewska J.S."/>
            <person name="Biernat P."/>
            <person name="Pawlowska J."/>
        </authorList>
    </citation>
    <scope>NUCLEOTIDE SEQUENCE</scope>
    <source>
        <strain evidence="20">WA0000017839</strain>
    </source>
</reference>
<feature type="region of interest" description="Disordered" evidence="15">
    <location>
        <begin position="2176"/>
        <end position="2205"/>
    </location>
</feature>
<evidence type="ECO:0000256" key="10">
    <source>
        <dbReference type="ARBA" id="ARBA00022777"/>
    </source>
</evidence>
<sequence>MRNTKILAGSSHPELAALVTKRLGTPLSECTLQKFSNKETNVEIRVSVRNEDVFIIQSGSNNMNDNIIELCIMIQAARIGSGKRITAVLPYFPYCKQSKRKGRTSITAKLVANMLAVAGVDHIITMDLHASQMQGFFQRPVDNLYAEPVIARWITQTVPNWQNGVIVSKNAGGAKRVTSLADALRLDFALIHKDRSRMGPQGQNRPYSGMPKSGEGDSTVRVYEEEVLKQNEDKEDLIASISSLNEAGVNGDILNAAVTVVADKDGESTITLVGDVKGKVAFLTDDIIDNVGTFVDAADHLVKKCGADKVYIIATHGVLSGDAIKKIEACDSVYKLVVTNTFPIPKEKSDQCSKLIVIDISNTLAEAIRRTHNGESSKKAKGTPATPRSSEEDLALPGHRSNAFSFIKNRFFLGQQVADNNVDSSPRPSTSSSRSTTPTITTTPSKPWAIESSNNKEPTMSKSFEDSSEFTTKVIPRVKTRATRPMSMMGMESLMQQADADTISKFDALVTPRKRRNSTSNTEKRTSFIVIKEGYLFKKTDFKPFHKQTSGWKLYRVILRGHKLYLYKLTTESPLKSLFPSQQSLTFSLSNTSISSTNNNIKDINLQRAEFDAESQLILFAPDIVAKGTVFMELNEITKLPVRKVNLVLTNDGYLYICVKSDNLWKIESKNSLSILNIHSNHLNSDGVLLFSINNPSSILGSFSIQNHEIGQLWISTFSEYEQKDELYDATQRYHLDLIRDHRSDASTIKGGSINALIHELLFNHDMRLLNTFITTYTTFTTASKLLSQFHLVISMNSELQDRLFDIFTIWCKQFQLDVMGDVASGMMTILDSDHIINKAKANQVKELVLNTVNQNGIKNCDFNRDLILSADNPNLFLLREEDEEEEILSQEEVENITAYDIEGKRRNSINLSNLLITGLTPAVFLVIDPLGFAQQIYLFHYSKQKQYEKDLINPLSYLPRPQLSVQMLNSLLFTTVAPHFLTKLIRNQILIDTQQEPEECMLIRSKLLEHWIRIGIYLLELRDMTGWCAVAMGVCSVGIIRLRETWKAVDRELVHRVQTEWVTVLSDYGLFTQDIWAEGWDKNVCKFSRVLDHLPFDETVQTPFSLPTLPFFGTIRQSVDRLRKHVKKLLAPNTINFEECQCIYDTITQSLNQWKETKLDYDPEQVKLLPVVGPLQMFFEHSITDLMSVPHDYKYLQECSLSCEPRIFGQSYDRRKFTGRPGQSTNTDVAPPSTSSLVFPSILDNCTILDVDNVTATATTSTTLPGSTSLTSTASTSAISTTSSVHKKSSKTGANNSIRSIRSFLEDGKKSSSCTSSSSFNTSHDASVSPCKGANRKAFRRRTYSFPPGSGNPNASSSSTSKLDLLETENSRTWLGSLISNRHHRTYSTKALIEAHRRSHAAQYGHNGEIILSVQQNELVFKAAALLKKEAIVGDNESLKKTESSHSIDFLKKDELEDDEDALLVTIKAGHLEHLVDCLVRGILPHEEAIKDQWQMMSLAEGLQHQVQPGKVAMDEEEYINVFFATFRIYCSATHLLDMLRKKFMDAKSKCRANLKKKRKDSLILLETYFSPDSNSAEKEETSNIDLYDWKKVADIQLRVLNLFLYWLEEHPYDFIDEIEISKYIGVFLTNAKIALEEWRGPLLNHTDETDEEKKTQHMEALTMAHTIEQRIMDLRTQFVRKSLSPCYDMKAIQFDPESTRGAEELYRQLTSGTQRYHTTLQLATNKLVPLSISTKQRDTDAKSLVDNFGPETLLEQVDKAVRQLFGAVTMQDWIQTFDVFEAQSGDLYAWLPARKPSRTSRMSASLAPVLDAPSSHLPNYHVLADEVIVSDIFTAIEGARRSVVSPSAFSDDDLLLAFPGSIQYLYCMHFIIRSWVINEIAAIEIDSKTRVLRIEKFLQIVTLSKISSEKMTLFPELKEATMGGKNCAGSRVPGFVEYAIASALVSPEVRIFTKAWNDVAMQHGHANIDTLENLLNQIQKIQPMVSSNTSRTISSTFSNSSIASSTVSSQQQLVVPSLGWIFERIMELCFHIPDTFDKKDSMINFDKRRCVYQFLQLIMNVQVDLDEQQTEAKGISMSFLISPSFSKDTWKGLKEVAARENKKASLGSSSGSLVLRGATSKSHISRTTVFSKLVTEQMDKLKRDFKERDRIDKEWLSLQHKLQKKQIEQARMVEKQDRKAGLSKSCTQQQQHQHQQNQQQHHSVMPRINSFLRNLRPQSMIVSPAQQSFPPHIQIDPPQEYMSTTKASTVINLIHSTTSVASTYTKRDFVFRVVTEEGGQYLFQAMNREDMHDWMQHVNNSAREGAVKRQSVLAAESLDYEGNRQTAAFLSSGNRNQSASRSSVYGVPLDSLMRDGNIPKVVTKCIREIELRGLEEVGIYRVAGTGSVVSALKAEFNKDVASVDLNSPAWADINVVADAFKQFLRELPEPLLTYTYYDEFIHASASEDHDERVYLIKKVIKKLPESNYILLKRIIEHFVIVTDFEATNHMYATNLAIVFGPTLLQPTPGPASFATTMSNLGHHQNIVKYLILNYHYLFDIESDEVETLSKEEDDEPSIQEEQV</sequence>
<evidence type="ECO:0000256" key="15">
    <source>
        <dbReference type="SAM" id="MobiDB-lite"/>
    </source>
</evidence>
<keyword evidence="6" id="KW-0808">Transferase</keyword>
<evidence type="ECO:0000256" key="12">
    <source>
        <dbReference type="ARBA" id="ARBA00022842"/>
    </source>
</evidence>
<dbReference type="InterPro" id="IPR000836">
    <property type="entry name" value="PRTase_dom"/>
</dbReference>
<dbReference type="SMART" id="SM00147">
    <property type="entry name" value="RasGEF"/>
    <property type="match status" value="1"/>
</dbReference>
<evidence type="ECO:0000256" key="11">
    <source>
        <dbReference type="ARBA" id="ARBA00022840"/>
    </source>
</evidence>
<organism evidence="20 21">
    <name type="scientific">Mucor saturninus</name>
    <dbReference type="NCBI Taxonomy" id="64648"/>
    <lineage>
        <taxon>Eukaryota</taxon>
        <taxon>Fungi</taxon>
        <taxon>Fungi incertae sedis</taxon>
        <taxon>Mucoromycota</taxon>
        <taxon>Mucoromycotina</taxon>
        <taxon>Mucoromycetes</taxon>
        <taxon>Mucorales</taxon>
        <taxon>Mucorineae</taxon>
        <taxon>Mucoraceae</taxon>
        <taxon>Mucor</taxon>
    </lineage>
</organism>
<dbReference type="InterPro" id="IPR029099">
    <property type="entry name" value="Pribosyltran_N"/>
</dbReference>
<dbReference type="CDD" id="cd00821">
    <property type="entry name" value="PH"/>
    <property type="match status" value="1"/>
</dbReference>
<dbReference type="GO" id="GO:0006015">
    <property type="term" value="P:5-phosphoribose 1-diphosphate biosynthetic process"/>
    <property type="evidence" value="ECO:0007669"/>
    <property type="project" value="TreeGrafter"/>
</dbReference>
<dbReference type="Pfam" id="PF15410">
    <property type="entry name" value="PH_9"/>
    <property type="match status" value="1"/>
</dbReference>
<dbReference type="InterPro" id="IPR041681">
    <property type="entry name" value="PH_9"/>
</dbReference>
<dbReference type="SUPFAM" id="SSF53271">
    <property type="entry name" value="PRTase-like"/>
    <property type="match status" value="2"/>
</dbReference>
<feature type="compositionally biased region" description="Basic and acidic residues" evidence="15">
    <location>
        <begin position="369"/>
        <end position="378"/>
    </location>
</feature>
<keyword evidence="5" id="KW-0343">GTPase activation</keyword>
<evidence type="ECO:0000259" key="17">
    <source>
        <dbReference type="PROSITE" id="PS50009"/>
    </source>
</evidence>
<dbReference type="Pfam" id="PF00618">
    <property type="entry name" value="RasGEF_N"/>
    <property type="match status" value="1"/>
</dbReference>
<dbReference type="Pfam" id="PF14572">
    <property type="entry name" value="Pribosyl_synth"/>
    <property type="match status" value="1"/>
</dbReference>
<keyword evidence="11" id="KW-0067">ATP-binding</keyword>
<evidence type="ECO:0000256" key="5">
    <source>
        <dbReference type="ARBA" id="ARBA00022468"/>
    </source>
</evidence>
<dbReference type="SUPFAM" id="SSF48350">
    <property type="entry name" value="GTPase activation domain, GAP"/>
    <property type="match status" value="1"/>
</dbReference>
<dbReference type="GO" id="GO:0004749">
    <property type="term" value="F:ribose phosphate diphosphokinase activity"/>
    <property type="evidence" value="ECO:0007669"/>
    <property type="project" value="UniProtKB-EC"/>
</dbReference>